<protein>
    <submittedName>
        <fullName evidence="1">Uncharacterized protein</fullName>
    </submittedName>
</protein>
<name>A0A4V1INS6_9GAMM</name>
<gene>
    <name evidence="1" type="ORF">B9G39_15705</name>
</gene>
<proteinExistence type="predicted"/>
<evidence type="ECO:0000313" key="1">
    <source>
        <dbReference type="EMBL" id="RDH44761.1"/>
    </source>
</evidence>
<accession>A0A4V1INS6</accession>
<sequence length="137" mass="15913">MRLTEVVWEWYYYGETEKVVTLYSLGNALVFFSLSAQVQKHSVCGCPFCEVWYEQCSDVIKFVETLGSFSSPELLTALNQLTNAFDDLSDEECECGSFDIFFLSGWEKIRTLSKAALEKLEWDLFLEWDLLDQKKNN</sequence>
<dbReference type="AlphaFoldDB" id="A0A4V1INS6"/>
<dbReference type="Proteomes" id="UP000257039">
    <property type="component" value="Unassembled WGS sequence"/>
</dbReference>
<dbReference type="EMBL" id="NDXW01000001">
    <property type="protein sequence ID" value="RDH44761.1"/>
    <property type="molecule type" value="Genomic_DNA"/>
</dbReference>
<comment type="caution">
    <text evidence="1">The sequence shown here is derived from an EMBL/GenBank/DDBJ whole genome shotgun (WGS) entry which is preliminary data.</text>
</comment>
<evidence type="ECO:0000313" key="2">
    <source>
        <dbReference type="Proteomes" id="UP000257039"/>
    </source>
</evidence>
<organism evidence="1 2">
    <name type="scientific">Zooshikella ganghwensis</name>
    <dbReference type="NCBI Taxonomy" id="202772"/>
    <lineage>
        <taxon>Bacteria</taxon>
        <taxon>Pseudomonadati</taxon>
        <taxon>Pseudomonadota</taxon>
        <taxon>Gammaproteobacteria</taxon>
        <taxon>Oceanospirillales</taxon>
        <taxon>Zooshikellaceae</taxon>
        <taxon>Zooshikella</taxon>
    </lineage>
</organism>
<reference evidence="1 2" key="1">
    <citation type="submission" date="2017-04" db="EMBL/GenBank/DDBJ databases">
        <title>Draft genome sequence of Zooshikella ganghwensis VG4 isolated from Red Sea sediments.</title>
        <authorList>
            <person name="Rehman Z."/>
            <person name="Alam I."/>
            <person name="Kamau A."/>
            <person name="Bajic V."/>
            <person name="Leiknes T."/>
        </authorList>
    </citation>
    <scope>NUCLEOTIDE SEQUENCE [LARGE SCALE GENOMIC DNA]</scope>
    <source>
        <strain evidence="1 2">VG4</strain>
    </source>
</reference>
<keyword evidence="2" id="KW-1185">Reference proteome</keyword>